<evidence type="ECO:0000313" key="2">
    <source>
        <dbReference type="Proteomes" id="UP000784294"/>
    </source>
</evidence>
<comment type="caution">
    <text evidence="1">The sequence shown here is derived from an EMBL/GenBank/DDBJ whole genome shotgun (WGS) entry which is preliminary data.</text>
</comment>
<accession>A0A448XM74</accession>
<protein>
    <submittedName>
        <fullName evidence="1">Uncharacterized protein</fullName>
    </submittedName>
</protein>
<dbReference type="AlphaFoldDB" id="A0A448XM74"/>
<sequence>MVQLLAVSGFFYSFYTWLDLILQFGGNFEEALKDVVPEFADRRRPATFPGVSTLLSSNYNSSKMDRIEGVESAGWMGSGCSRAKLGKVDGPVEGSNGIWRCRGMLLRSTKPIRGDTHRRGRRINADTEQERWEKWSCEAVLRDSTIV</sequence>
<evidence type="ECO:0000313" key="1">
    <source>
        <dbReference type="EMBL" id="VEL40000.1"/>
    </source>
</evidence>
<keyword evidence="2" id="KW-1185">Reference proteome</keyword>
<name>A0A448XM74_9PLAT</name>
<proteinExistence type="predicted"/>
<organism evidence="1 2">
    <name type="scientific">Protopolystoma xenopodis</name>
    <dbReference type="NCBI Taxonomy" id="117903"/>
    <lineage>
        <taxon>Eukaryota</taxon>
        <taxon>Metazoa</taxon>
        <taxon>Spiralia</taxon>
        <taxon>Lophotrochozoa</taxon>
        <taxon>Platyhelminthes</taxon>
        <taxon>Monogenea</taxon>
        <taxon>Polyopisthocotylea</taxon>
        <taxon>Polystomatidea</taxon>
        <taxon>Polystomatidae</taxon>
        <taxon>Protopolystoma</taxon>
    </lineage>
</organism>
<dbReference type="Proteomes" id="UP000784294">
    <property type="component" value="Unassembled WGS sequence"/>
</dbReference>
<dbReference type="EMBL" id="CAAALY010263274">
    <property type="protein sequence ID" value="VEL40000.1"/>
    <property type="molecule type" value="Genomic_DNA"/>
</dbReference>
<gene>
    <name evidence="1" type="ORF">PXEA_LOCUS33440</name>
</gene>
<reference evidence="1" key="1">
    <citation type="submission" date="2018-11" db="EMBL/GenBank/DDBJ databases">
        <authorList>
            <consortium name="Pathogen Informatics"/>
        </authorList>
    </citation>
    <scope>NUCLEOTIDE SEQUENCE</scope>
</reference>